<evidence type="ECO:0000313" key="3">
    <source>
        <dbReference type="Proteomes" id="UP001167160"/>
    </source>
</evidence>
<evidence type="ECO:0008006" key="4">
    <source>
        <dbReference type="Google" id="ProtNLM"/>
    </source>
</evidence>
<feature type="region of interest" description="Disordered" evidence="1">
    <location>
        <begin position="179"/>
        <end position="265"/>
    </location>
</feature>
<evidence type="ECO:0000256" key="1">
    <source>
        <dbReference type="SAM" id="MobiDB-lite"/>
    </source>
</evidence>
<proteinExistence type="predicted"/>
<keyword evidence="3" id="KW-1185">Reference proteome</keyword>
<organism evidence="2 3">
    <name type="scientific">Streptomyces meridianus</name>
    <dbReference type="NCBI Taxonomy" id="2938945"/>
    <lineage>
        <taxon>Bacteria</taxon>
        <taxon>Bacillati</taxon>
        <taxon>Actinomycetota</taxon>
        <taxon>Actinomycetes</taxon>
        <taxon>Kitasatosporales</taxon>
        <taxon>Streptomycetaceae</taxon>
        <taxon>Streptomyces</taxon>
    </lineage>
</organism>
<comment type="caution">
    <text evidence="2">The sequence shown here is derived from an EMBL/GenBank/DDBJ whole genome shotgun (WGS) entry which is preliminary data.</text>
</comment>
<name>A0ABT0X289_9ACTN</name>
<reference evidence="2" key="1">
    <citation type="journal article" date="2023" name="Int. J. Syst. Evol. Microbiol.">
        <title>Streptomyces meridianus sp. nov. isolated from brackish water of the Tagus estuary in Alcochete, Portugal.</title>
        <authorList>
            <person name="Santos J.D.N."/>
            <person name="Klimek D."/>
            <person name="Calusinska M."/>
            <person name="Lobo Da Cunha A."/>
            <person name="Catita J."/>
            <person name="Goncalves H."/>
            <person name="Gonzalez I."/>
            <person name="Reyes F."/>
            <person name="Lage O.M."/>
        </authorList>
    </citation>
    <scope>NUCLEOTIDE SEQUENCE</scope>
    <source>
        <strain evidence="2">MTZ3.1</strain>
    </source>
</reference>
<protein>
    <recommendedName>
        <fullName evidence="4">Secreted protein</fullName>
    </recommendedName>
</protein>
<accession>A0ABT0X289</accession>
<feature type="compositionally biased region" description="Low complexity" evidence="1">
    <location>
        <begin position="191"/>
        <end position="200"/>
    </location>
</feature>
<evidence type="ECO:0000313" key="2">
    <source>
        <dbReference type="EMBL" id="MCM2576048.1"/>
    </source>
</evidence>
<dbReference type="Proteomes" id="UP001167160">
    <property type="component" value="Unassembled WGS sequence"/>
</dbReference>
<dbReference type="EMBL" id="JAMQGM010000001">
    <property type="protein sequence ID" value="MCM2576048.1"/>
    <property type="molecule type" value="Genomic_DNA"/>
</dbReference>
<gene>
    <name evidence="2" type="ORF">M1E25_01550</name>
</gene>
<dbReference type="RefSeq" id="WP_251408146.1">
    <property type="nucleotide sequence ID" value="NZ_JAMQGM010000001.1"/>
</dbReference>
<sequence length="265" mass="28302">MEAVIAIVAVLFVLFVAVGAWAALKVITVAKAGVDRTVSQARRAVEDTTLRAKRYTTPGAAGELARLRLSLRASMRATQEVLGAGAREDASLAEAVGLFERLSMHGRELDAELGRLEREPDRPALDRQLPELRERVGRVTHSADALRWAAQDRARRFASDELSDLSRRIDLEAGALRHWTHGPEHDGGPLGVATRAAPDGAAGGTAGKASDRASGDAAGGSAANSGHPRPAWEQQSGPPPAVTARDPRQETGMPWRRARRPENTA</sequence>
<feature type="compositionally biased region" description="Low complexity" evidence="1">
    <location>
        <begin position="215"/>
        <end position="226"/>
    </location>
</feature>